<organism evidence="1 2">
    <name type="scientific">Fusarium oxysporum</name>
    <name type="common">Fusarium vascular wilt</name>
    <dbReference type="NCBI Taxonomy" id="5507"/>
    <lineage>
        <taxon>Eukaryota</taxon>
        <taxon>Fungi</taxon>
        <taxon>Dikarya</taxon>
        <taxon>Ascomycota</taxon>
        <taxon>Pezizomycotina</taxon>
        <taxon>Sordariomycetes</taxon>
        <taxon>Hypocreomycetidae</taxon>
        <taxon>Hypocreales</taxon>
        <taxon>Nectriaceae</taxon>
        <taxon>Fusarium</taxon>
        <taxon>Fusarium oxysporum species complex</taxon>
    </lineage>
</organism>
<reference evidence="1 2" key="1">
    <citation type="journal article" date="2018" name="Sci. Rep.">
        <title>Characterisation of pathogen-specific regions and novel effector candidates in Fusarium oxysporum f. sp. cepae.</title>
        <authorList>
            <person name="Armitage A.D."/>
            <person name="Taylor A."/>
            <person name="Sobczyk M.K."/>
            <person name="Baxter L."/>
            <person name="Greenfield B.P."/>
            <person name="Bates H.J."/>
            <person name="Wilson F."/>
            <person name="Jackson A.C."/>
            <person name="Ott S."/>
            <person name="Harrison R.J."/>
            <person name="Clarkson J.P."/>
        </authorList>
    </citation>
    <scope>NUCLEOTIDE SEQUENCE [LARGE SCALE GENOMIC DNA]</scope>
    <source>
        <strain evidence="1 2">Fo_A13</strain>
    </source>
</reference>
<gene>
    <name evidence="1" type="ORF">BFJ69_g10321</name>
</gene>
<accession>A0A420MVZ5</accession>
<protein>
    <submittedName>
        <fullName evidence="1">Uncharacterized protein</fullName>
    </submittedName>
</protein>
<dbReference type="Proteomes" id="UP000285084">
    <property type="component" value="Unassembled WGS sequence"/>
</dbReference>
<sequence>MPNPPVRRSIVAPSVLSIMSVAYKIFDHALDGYCQLNHNVRERMSDSAQSTAKCGAGHHCKSAASH</sequence>
<evidence type="ECO:0000313" key="1">
    <source>
        <dbReference type="EMBL" id="RKK72187.1"/>
    </source>
</evidence>
<dbReference type="EMBL" id="MRCX01000102">
    <property type="protein sequence ID" value="RKK72187.1"/>
    <property type="molecule type" value="Genomic_DNA"/>
</dbReference>
<dbReference type="AlphaFoldDB" id="A0A420MVZ5"/>
<name>A0A420MVZ5_FUSOX</name>
<proteinExistence type="predicted"/>
<evidence type="ECO:0000313" key="2">
    <source>
        <dbReference type="Proteomes" id="UP000285084"/>
    </source>
</evidence>
<comment type="caution">
    <text evidence="1">The sequence shown here is derived from an EMBL/GenBank/DDBJ whole genome shotgun (WGS) entry which is preliminary data.</text>
</comment>